<dbReference type="NCBIfam" id="NF009466">
    <property type="entry name" value="PRK12826.1-2"/>
    <property type="match status" value="1"/>
</dbReference>
<dbReference type="EMBL" id="JPMV01000040">
    <property type="protein sequence ID" value="KGI79688.1"/>
    <property type="molecule type" value="Genomic_DNA"/>
</dbReference>
<dbReference type="NCBIfam" id="NF005559">
    <property type="entry name" value="PRK07231.1"/>
    <property type="match status" value="1"/>
</dbReference>
<dbReference type="PROSITE" id="PS00061">
    <property type="entry name" value="ADH_SHORT"/>
    <property type="match status" value="1"/>
</dbReference>
<dbReference type="Gene3D" id="3.40.50.720">
    <property type="entry name" value="NAD(P)-binding Rossmann-like Domain"/>
    <property type="match status" value="1"/>
</dbReference>
<reference evidence="5 6" key="1">
    <citation type="journal article" date="2014" name="PLoS ONE">
        <title>Identification and Characterization of a New Erythromycin Biosynthetic Gene Cluster in Actinopolyspora erythraea YIM90600, a Novel Erythronolide-Producing Halophilic Actinomycete Isolated from Salt Field.</title>
        <authorList>
            <person name="Chen D."/>
            <person name="Feng J."/>
            <person name="Huang L."/>
            <person name="Zhang Q."/>
            <person name="Wu J."/>
            <person name="Zhu X."/>
            <person name="Duan Y."/>
            <person name="Xu Z."/>
        </authorList>
    </citation>
    <scope>NUCLEOTIDE SEQUENCE [LARGE SCALE GENOMIC DNA]</scope>
    <source>
        <strain evidence="5 6">YIM90600</strain>
    </source>
</reference>
<dbReference type="FunFam" id="3.40.50.720:FF:000173">
    <property type="entry name" value="3-oxoacyl-[acyl-carrier protein] reductase"/>
    <property type="match status" value="1"/>
</dbReference>
<accession>A0A099D0E5</accession>
<sequence length="246" mass="26062">MSSRRRVVVTGASRGIGRAVAERMAGEGFDIAFCYRSESESARDVAESLSRSGARVHHAACDVTDADAVGAFLGEAEQEIGPFDTLVNCAGVVRDNPMVRMGIDEWNTVLDTNLNGTFHFCRSMVFGLMKRKGGAIVNVSSVAGVSASPTQTNYSAAKAGINGMSRSLAKEVASFGIRVNVVAPGFIDTDMTAEVSEKARTKTLEAVPLGRVGEPYEVADLVSYLVSDRASYITGQVLRIDGGITL</sequence>
<dbReference type="GO" id="GO:0032787">
    <property type="term" value="P:monocarboxylic acid metabolic process"/>
    <property type="evidence" value="ECO:0007669"/>
    <property type="project" value="UniProtKB-ARBA"/>
</dbReference>
<dbReference type="SMART" id="SM00822">
    <property type="entry name" value="PKS_KR"/>
    <property type="match status" value="1"/>
</dbReference>
<evidence type="ECO:0000313" key="4">
    <source>
        <dbReference type="EMBL" id="ASU79881.1"/>
    </source>
</evidence>
<keyword evidence="2" id="KW-0560">Oxidoreductase</keyword>
<name>A0A099D0E5_9ACTN</name>
<dbReference type="PANTHER" id="PTHR42879">
    <property type="entry name" value="3-OXOACYL-(ACYL-CARRIER-PROTEIN) REDUCTASE"/>
    <property type="match status" value="1"/>
</dbReference>
<evidence type="ECO:0000313" key="6">
    <source>
        <dbReference type="Proteomes" id="UP000029737"/>
    </source>
</evidence>
<dbReference type="GO" id="GO:0016491">
    <property type="term" value="F:oxidoreductase activity"/>
    <property type="evidence" value="ECO:0007669"/>
    <property type="project" value="UniProtKB-KW"/>
</dbReference>
<dbReference type="EMBL" id="CP022752">
    <property type="protein sequence ID" value="ASU79881.1"/>
    <property type="molecule type" value="Genomic_DNA"/>
</dbReference>
<evidence type="ECO:0000256" key="1">
    <source>
        <dbReference type="ARBA" id="ARBA00006484"/>
    </source>
</evidence>
<keyword evidence="6" id="KW-1185">Reference proteome</keyword>
<dbReference type="Proteomes" id="UP000029737">
    <property type="component" value="Unassembled WGS sequence"/>
</dbReference>
<dbReference type="PRINTS" id="PR00081">
    <property type="entry name" value="GDHRDH"/>
</dbReference>
<evidence type="ECO:0000259" key="3">
    <source>
        <dbReference type="SMART" id="SM00822"/>
    </source>
</evidence>
<dbReference type="RefSeq" id="WP_043577814.1">
    <property type="nucleotide sequence ID" value="NZ_CP022752.1"/>
</dbReference>
<reference evidence="4 7" key="2">
    <citation type="submission" date="2017-08" db="EMBL/GenBank/DDBJ databases">
        <title>The complete genome sequence of moderately halophilic actinomycete Actinopolyspora erythraea YIM 90600, the producer of novel erythromycin, novel actinopolysporins A-C and tubercidin.</title>
        <authorList>
            <person name="Yin M."/>
            <person name="Tang S."/>
        </authorList>
    </citation>
    <scope>NUCLEOTIDE SEQUENCE [LARGE SCALE GENOMIC DNA]</scope>
    <source>
        <strain evidence="4 7">YIM 90600</strain>
    </source>
</reference>
<dbReference type="OrthoDB" id="9804774at2"/>
<dbReference type="PANTHER" id="PTHR42879:SF2">
    <property type="entry name" value="3-OXOACYL-[ACYL-CARRIER-PROTEIN] REDUCTASE FABG"/>
    <property type="match status" value="1"/>
</dbReference>
<dbReference type="SUPFAM" id="SSF51735">
    <property type="entry name" value="NAD(P)-binding Rossmann-fold domains"/>
    <property type="match status" value="1"/>
</dbReference>
<evidence type="ECO:0000313" key="5">
    <source>
        <dbReference type="EMBL" id="KGI79688.1"/>
    </source>
</evidence>
<dbReference type="InterPro" id="IPR002347">
    <property type="entry name" value="SDR_fam"/>
</dbReference>
<feature type="domain" description="Ketoreductase" evidence="3">
    <location>
        <begin position="5"/>
        <end position="190"/>
    </location>
</feature>
<dbReference type="PRINTS" id="PR00080">
    <property type="entry name" value="SDRFAMILY"/>
</dbReference>
<dbReference type="InterPro" id="IPR036291">
    <property type="entry name" value="NAD(P)-bd_dom_sf"/>
</dbReference>
<dbReference type="HOGENOM" id="CLU_010194_1_3_11"/>
<comment type="similarity">
    <text evidence="1">Belongs to the short-chain dehydrogenases/reductases (SDR) family.</text>
</comment>
<dbReference type="eggNOG" id="COG1028">
    <property type="taxonomic scope" value="Bacteria"/>
</dbReference>
<proteinExistence type="inferred from homology"/>
<protein>
    <submittedName>
        <fullName evidence="4 5">3-oxoacyl-ACP reductase</fullName>
    </submittedName>
</protein>
<dbReference type="InterPro" id="IPR020904">
    <property type="entry name" value="Sc_DH/Rdtase_CS"/>
</dbReference>
<dbReference type="Pfam" id="PF13561">
    <property type="entry name" value="adh_short_C2"/>
    <property type="match status" value="1"/>
</dbReference>
<organism evidence="4 7">
    <name type="scientific">Actinopolyspora erythraea</name>
    <dbReference type="NCBI Taxonomy" id="414996"/>
    <lineage>
        <taxon>Bacteria</taxon>
        <taxon>Bacillati</taxon>
        <taxon>Actinomycetota</taxon>
        <taxon>Actinomycetes</taxon>
        <taxon>Actinopolysporales</taxon>
        <taxon>Actinopolysporaceae</taxon>
        <taxon>Actinopolyspora</taxon>
    </lineage>
</organism>
<dbReference type="AlphaFoldDB" id="A0A099D0E5"/>
<evidence type="ECO:0000313" key="7">
    <source>
        <dbReference type="Proteomes" id="UP000215043"/>
    </source>
</evidence>
<dbReference type="KEGG" id="aey:CDG81_18250"/>
<dbReference type="InterPro" id="IPR057326">
    <property type="entry name" value="KR_dom"/>
</dbReference>
<dbReference type="Proteomes" id="UP000215043">
    <property type="component" value="Chromosome"/>
</dbReference>
<evidence type="ECO:0000256" key="2">
    <source>
        <dbReference type="ARBA" id="ARBA00023002"/>
    </source>
</evidence>
<gene>
    <name evidence="4" type="ORF">CDG81_18250</name>
    <name evidence="5" type="ORF">IL38_21795</name>
</gene>
<dbReference type="InterPro" id="IPR050259">
    <property type="entry name" value="SDR"/>
</dbReference>